<keyword evidence="2" id="KW-1185">Reference proteome</keyword>
<dbReference type="KEGG" id="dpo:6898831"/>
<proteinExistence type="predicted"/>
<dbReference type="GeneID" id="6898831"/>
<dbReference type="OMA" id="IMGMIAC"/>
<keyword evidence="1" id="KW-0472">Membrane</keyword>
<dbReference type="RefSeq" id="XP_002138804.1">
    <property type="nucleotide sequence ID" value="XM_002138768.3"/>
</dbReference>
<feature type="transmembrane region" description="Helical" evidence="1">
    <location>
        <begin position="50"/>
        <end position="70"/>
    </location>
</feature>
<dbReference type="Bgee" id="FBgn0246383">
    <property type="expression patterns" value="Expressed in male reproductive system and 1 other cell type or tissue"/>
</dbReference>
<protein>
    <submittedName>
        <fullName evidence="3">Uncharacterized protein</fullName>
    </submittedName>
</protein>
<evidence type="ECO:0000256" key="1">
    <source>
        <dbReference type="SAM" id="Phobius"/>
    </source>
</evidence>
<keyword evidence="1" id="KW-0812">Transmembrane</keyword>
<sequence>MAVAVRLVEALTLVTILGLIICLSLTVILAERSISLIMTFLEPAANIAQFGLHVIEKILVYGLLSILRFVNTVAKTLRITGLA</sequence>
<gene>
    <name evidence="3" type="primary">LOC6898831</name>
</gene>
<keyword evidence="1" id="KW-1133">Transmembrane helix</keyword>
<dbReference type="Proteomes" id="UP000001819">
    <property type="component" value="Chromosome 3"/>
</dbReference>
<dbReference type="AlphaFoldDB" id="A0A6I8V4N8"/>
<reference evidence="2" key="1">
    <citation type="submission" date="2024-06" db="UniProtKB">
        <authorList>
            <consortium name="RefSeq"/>
        </authorList>
    </citation>
    <scope>NUCLEOTIDE SEQUENCE [LARGE SCALE GENOMIC DNA]</scope>
    <source>
        <strain evidence="2">MV2-25</strain>
    </source>
</reference>
<dbReference type="InParanoid" id="A0A6I8V4N8"/>
<name>A0A6I8V4N8_DROPS</name>
<evidence type="ECO:0000313" key="3">
    <source>
        <dbReference type="RefSeq" id="XP_002138804.1"/>
    </source>
</evidence>
<reference evidence="3" key="2">
    <citation type="submission" date="2025-08" db="UniProtKB">
        <authorList>
            <consortium name="RefSeq"/>
        </authorList>
    </citation>
    <scope>IDENTIFICATION</scope>
    <source>
        <strain evidence="3">MV-25-SWS-2005</strain>
        <tissue evidence="3">Whole body</tissue>
    </source>
</reference>
<accession>A0A6I8V4N8</accession>
<organism evidence="2 3">
    <name type="scientific">Drosophila pseudoobscura pseudoobscura</name>
    <name type="common">Fruit fly</name>
    <dbReference type="NCBI Taxonomy" id="46245"/>
    <lineage>
        <taxon>Eukaryota</taxon>
        <taxon>Metazoa</taxon>
        <taxon>Ecdysozoa</taxon>
        <taxon>Arthropoda</taxon>
        <taxon>Hexapoda</taxon>
        <taxon>Insecta</taxon>
        <taxon>Pterygota</taxon>
        <taxon>Neoptera</taxon>
        <taxon>Endopterygota</taxon>
        <taxon>Diptera</taxon>
        <taxon>Brachycera</taxon>
        <taxon>Muscomorpha</taxon>
        <taxon>Ephydroidea</taxon>
        <taxon>Drosophilidae</taxon>
        <taxon>Drosophila</taxon>
        <taxon>Sophophora</taxon>
    </lineage>
</organism>
<feature type="transmembrane region" description="Helical" evidence="1">
    <location>
        <begin position="7"/>
        <end position="30"/>
    </location>
</feature>
<evidence type="ECO:0000313" key="2">
    <source>
        <dbReference type="Proteomes" id="UP000001819"/>
    </source>
</evidence>